<feature type="transmembrane region" description="Helical" evidence="6">
    <location>
        <begin position="377"/>
        <end position="396"/>
    </location>
</feature>
<sequence length="545" mass="59671">MATTSDIKPTASHDDDAYKQHEAIVLKSSEDNLTPWQTVRRFKKAVTICTMLCIAAAADGYQINLNGNIIANTGFVRQVGFPNAQGKYQLKPTHTALWGALQSLGQLIAMLGMTPISDKIGRKMTLYALWGILFGSVMIESFVTNWREWAGAKLLAGIGVGAIQSTLPIYIAEWSPVNIRGTMTTAYSVWNNIGNFLAPAILYAMTKSHPTEYKIPIYTQWAFLGIMLPIFIWLPETAAYYATKGEDEKGIATLRRVNGKVPGYDVEAEYQIIKNTVMEEKQLLSDLGLEGQGWRQIWRSYVECLNKQNFRRTLGAALPSVLQQLTGLAFLSVYSSLFFRESGFSNAFQITSILAGIKIACVLVNAATTDYIGRRNVVIGLGIGCTFFLLIIGILGQLKKTSAVKNTLIAMACLWSACNVGLGALGWTYVGEVPAQKLRARAAGISSAMAVIFGLTFNTATPVILQTNGANWGYNTAWLFFGTGIASVVLAIFYVPETAQRNPAELDEMYEKGIPAWKMKRYVTEVQTKNMAGRQGVGAPTLAHA</sequence>
<gene>
    <name evidence="8" type="ORF">DB88DRAFT_497859</name>
</gene>
<dbReference type="InterPro" id="IPR005828">
    <property type="entry name" value="MFS_sugar_transport-like"/>
</dbReference>
<dbReference type="PROSITE" id="PS50850">
    <property type="entry name" value="MFS"/>
    <property type="match status" value="1"/>
</dbReference>
<comment type="caution">
    <text evidence="8">The sequence shown here is derived from an EMBL/GenBank/DDBJ whole genome shotgun (WGS) entry which is preliminary data.</text>
</comment>
<evidence type="ECO:0000256" key="5">
    <source>
        <dbReference type="ARBA" id="ARBA00023136"/>
    </source>
</evidence>
<dbReference type="EMBL" id="JAODAN010000009">
    <property type="protein sequence ID" value="KAK1922322.1"/>
    <property type="molecule type" value="Genomic_DNA"/>
</dbReference>
<evidence type="ECO:0000256" key="2">
    <source>
        <dbReference type="ARBA" id="ARBA00010992"/>
    </source>
</evidence>
<dbReference type="Pfam" id="PF00083">
    <property type="entry name" value="Sugar_tr"/>
    <property type="match status" value="1"/>
</dbReference>
<keyword evidence="4 6" id="KW-1133">Transmembrane helix</keyword>
<dbReference type="GO" id="GO:0016020">
    <property type="term" value="C:membrane"/>
    <property type="evidence" value="ECO:0007669"/>
    <property type="project" value="UniProtKB-SubCell"/>
</dbReference>
<feature type="transmembrane region" description="Helical" evidence="6">
    <location>
        <begin position="316"/>
        <end position="335"/>
    </location>
</feature>
<feature type="transmembrane region" description="Helical" evidence="6">
    <location>
        <begin position="184"/>
        <end position="205"/>
    </location>
</feature>
<reference evidence="8" key="1">
    <citation type="submission" date="2023-02" db="EMBL/GenBank/DDBJ databases">
        <title>Identification and recombinant expression of a fungal hydrolase from Papiliotrema laurentii that hydrolyzes apple cutin and clears colloidal polyester polyurethane.</title>
        <authorList>
            <consortium name="DOE Joint Genome Institute"/>
            <person name="Roman V.A."/>
            <person name="Bojanowski C."/>
            <person name="Crable B.R."/>
            <person name="Wagner D.N."/>
            <person name="Hung C.S."/>
            <person name="Nadeau L.J."/>
            <person name="Schratz L."/>
            <person name="Haridas S."/>
            <person name="Pangilinan J."/>
            <person name="Lipzen A."/>
            <person name="Na H."/>
            <person name="Yan M."/>
            <person name="Ng V."/>
            <person name="Grigoriev I.V."/>
            <person name="Spatafora J.W."/>
            <person name="Barlow D."/>
            <person name="Biffinger J."/>
            <person name="Kelley-Loughnane N."/>
            <person name="Varaljay V.A."/>
            <person name="Crookes-Goodson W.J."/>
        </authorList>
    </citation>
    <scope>NUCLEOTIDE SEQUENCE</scope>
    <source>
        <strain evidence="8">5307AH</strain>
    </source>
</reference>
<dbReference type="InterPro" id="IPR020846">
    <property type="entry name" value="MFS_dom"/>
</dbReference>
<dbReference type="SUPFAM" id="SSF103473">
    <property type="entry name" value="MFS general substrate transporter"/>
    <property type="match status" value="1"/>
</dbReference>
<dbReference type="InterPro" id="IPR005829">
    <property type="entry name" value="Sugar_transporter_CS"/>
</dbReference>
<evidence type="ECO:0000256" key="3">
    <source>
        <dbReference type="ARBA" id="ARBA00022692"/>
    </source>
</evidence>
<feature type="transmembrane region" description="Helical" evidence="6">
    <location>
        <begin position="477"/>
        <end position="495"/>
    </location>
</feature>
<dbReference type="AlphaFoldDB" id="A0AAD9CUF5"/>
<comment type="similarity">
    <text evidence="2">Belongs to the major facilitator superfamily. Sugar transporter (TC 2.A.1.1) family.</text>
</comment>
<feature type="domain" description="Major facilitator superfamily (MFS) profile" evidence="7">
    <location>
        <begin position="52"/>
        <end position="499"/>
    </location>
</feature>
<feature type="transmembrane region" description="Helical" evidence="6">
    <location>
        <begin position="126"/>
        <end position="143"/>
    </location>
</feature>
<dbReference type="PROSITE" id="PS00217">
    <property type="entry name" value="SUGAR_TRANSPORT_2"/>
    <property type="match status" value="1"/>
</dbReference>
<feature type="transmembrane region" description="Helical" evidence="6">
    <location>
        <begin position="347"/>
        <end position="365"/>
    </location>
</feature>
<dbReference type="PANTHER" id="PTHR48022:SF2">
    <property type="entry name" value="PLASTIDIC GLUCOSE TRANSPORTER 4"/>
    <property type="match status" value="1"/>
</dbReference>
<dbReference type="InterPro" id="IPR050360">
    <property type="entry name" value="MFS_Sugar_Transporters"/>
</dbReference>
<evidence type="ECO:0000256" key="6">
    <source>
        <dbReference type="SAM" id="Phobius"/>
    </source>
</evidence>
<dbReference type="Gene3D" id="1.20.1250.20">
    <property type="entry name" value="MFS general substrate transporter like domains"/>
    <property type="match status" value="1"/>
</dbReference>
<evidence type="ECO:0000256" key="1">
    <source>
        <dbReference type="ARBA" id="ARBA00004141"/>
    </source>
</evidence>
<evidence type="ECO:0000313" key="8">
    <source>
        <dbReference type="EMBL" id="KAK1922322.1"/>
    </source>
</evidence>
<dbReference type="GO" id="GO:0005351">
    <property type="term" value="F:carbohydrate:proton symporter activity"/>
    <property type="evidence" value="ECO:0007669"/>
    <property type="project" value="TreeGrafter"/>
</dbReference>
<protein>
    <submittedName>
        <fullName evidence="8">General substrate transporter</fullName>
    </submittedName>
</protein>
<evidence type="ECO:0000313" key="9">
    <source>
        <dbReference type="Proteomes" id="UP001182556"/>
    </source>
</evidence>
<evidence type="ECO:0000259" key="7">
    <source>
        <dbReference type="PROSITE" id="PS50850"/>
    </source>
</evidence>
<feature type="transmembrane region" description="Helical" evidence="6">
    <location>
        <begin position="217"/>
        <end position="234"/>
    </location>
</feature>
<organism evidence="8 9">
    <name type="scientific">Papiliotrema laurentii</name>
    <name type="common">Cryptococcus laurentii</name>
    <dbReference type="NCBI Taxonomy" id="5418"/>
    <lineage>
        <taxon>Eukaryota</taxon>
        <taxon>Fungi</taxon>
        <taxon>Dikarya</taxon>
        <taxon>Basidiomycota</taxon>
        <taxon>Agaricomycotina</taxon>
        <taxon>Tremellomycetes</taxon>
        <taxon>Tremellales</taxon>
        <taxon>Rhynchogastremaceae</taxon>
        <taxon>Papiliotrema</taxon>
    </lineage>
</organism>
<keyword evidence="5 6" id="KW-0472">Membrane</keyword>
<keyword evidence="3 6" id="KW-0812">Transmembrane</keyword>
<dbReference type="InterPro" id="IPR036259">
    <property type="entry name" value="MFS_trans_sf"/>
</dbReference>
<feature type="transmembrane region" description="Helical" evidence="6">
    <location>
        <begin position="149"/>
        <end position="172"/>
    </location>
</feature>
<evidence type="ECO:0000256" key="4">
    <source>
        <dbReference type="ARBA" id="ARBA00022989"/>
    </source>
</evidence>
<keyword evidence="9" id="KW-1185">Reference proteome</keyword>
<dbReference type="Proteomes" id="UP001182556">
    <property type="component" value="Unassembled WGS sequence"/>
</dbReference>
<feature type="transmembrane region" description="Helical" evidence="6">
    <location>
        <begin position="442"/>
        <end position="465"/>
    </location>
</feature>
<proteinExistence type="inferred from homology"/>
<feature type="transmembrane region" description="Helical" evidence="6">
    <location>
        <begin position="408"/>
        <end position="430"/>
    </location>
</feature>
<comment type="subcellular location">
    <subcellularLocation>
        <location evidence="1">Membrane</location>
        <topology evidence="1">Multi-pass membrane protein</topology>
    </subcellularLocation>
</comment>
<name>A0AAD9CUF5_PAPLA</name>
<accession>A0AAD9CUF5</accession>
<dbReference type="PANTHER" id="PTHR48022">
    <property type="entry name" value="PLASTIDIC GLUCOSE TRANSPORTER 4"/>
    <property type="match status" value="1"/>
</dbReference>